<name>A0A7S4IW20_9STRA</name>
<feature type="chain" id="PRO_5031360267" description="Peptidylprolyl isomerase" evidence="1">
    <location>
        <begin position="25"/>
        <end position="224"/>
    </location>
</feature>
<keyword evidence="1" id="KW-0732">Signal</keyword>
<feature type="signal peptide" evidence="1">
    <location>
        <begin position="1"/>
        <end position="24"/>
    </location>
</feature>
<dbReference type="AlphaFoldDB" id="A0A7S4IW20"/>
<sequence>MMMSPLFLLSLYVGFSFRVASVSAFVSGALHVQRPLLLQPLRMAGFGGIGSGGKKKKKGNKNKAAVVPQKLKAKTQWDRYCVDLKKSESYSVAVRVTGGDEGGEWVKVGKVKSDGVAAEVAVILQRGIIAEHSKRLRPDKVKPKDAVEWGYSEGDGEEFTLADKTVASTITKGTEKKVGFEGLPDPNTGSYCHYKEGRLVDKSDDAKQLAHGATLDMSVLPRVK</sequence>
<evidence type="ECO:0000256" key="1">
    <source>
        <dbReference type="SAM" id="SignalP"/>
    </source>
</evidence>
<proteinExistence type="predicted"/>
<evidence type="ECO:0000313" key="2">
    <source>
        <dbReference type="EMBL" id="CAE2241538.1"/>
    </source>
</evidence>
<organism evidence="2">
    <name type="scientific">Odontella aurita</name>
    <dbReference type="NCBI Taxonomy" id="265563"/>
    <lineage>
        <taxon>Eukaryota</taxon>
        <taxon>Sar</taxon>
        <taxon>Stramenopiles</taxon>
        <taxon>Ochrophyta</taxon>
        <taxon>Bacillariophyta</taxon>
        <taxon>Mediophyceae</taxon>
        <taxon>Biddulphiophycidae</taxon>
        <taxon>Eupodiscales</taxon>
        <taxon>Odontellaceae</taxon>
        <taxon>Odontella</taxon>
    </lineage>
</organism>
<reference evidence="2" key="1">
    <citation type="submission" date="2021-01" db="EMBL/GenBank/DDBJ databases">
        <authorList>
            <person name="Corre E."/>
            <person name="Pelletier E."/>
            <person name="Niang G."/>
            <person name="Scheremetjew M."/>
            <person name="Finn R."/>
            <person name="Kale V."/>
            <person name="Holt S."/>
            <person name="Cochrane G."/>
            <person name="Meng A."/>
            <person name="Brown T."/>
            <person name="Cohen L."/>
        </authorList>
    </citation>
    <scope>NUCLEOTIDE SEQUENCE</scope>
    <source>
        <strain evidence="2">Isolate 1302-5</strain>
    </source>
</reference>
<evidence type="ECO:0008006" key="3">
    <source>
        <dbReference type="Google" id="ProtNLM"/>
    </source>
</evidence>
<dbReference type="EMBL" id="HBKQ01023661">
    <property type="protein sequence ID" value="CAE2241538.1"/>
    <property type="molecule type" value="Transcribed_RNA"/>
</dbReference>
<protein>
    <recommendedName>
        <fullName evidence="3">Peptidylprolyl isomerase</fullName>
    </recommendedName>
</protein>
<accession>A0A7S4IW20</accession>
<gene>
    <name evidence="2" type="ORF">OAUR00152_LOCUS16102</name>
</gene>